<comment type="caution">
    <text evidence="2">The sequence shown here is derived from an EMBL/GenBank/DDBJ whole genome shotgun (WGS) entry which is preliminary data.</text>
</comment>
<accession>A0A699ZKX0</accession>
<reference evidence="2 3" key="1">
    <citation type="submission" date="2020-02" db="EMBL/GenBank/DDBJ databases">
        <title>Draft genome sequence of Haematococcus lacustris strain NIES-144.</title>
        <authorList>
            <person name="Morimoto D."/>
            <person name="Nakagawa S."/>
            <person name="Yoshida T."/>
            <person name="Sawayama S."/>
        </authorList>
    </citation>
    <scope>NUCLEOTIDE SEQUENCE [LARGE SCALE GENOMIC DNA]</scope>
    <source>
        <strain evidence="2 3">NIES-144</strain>
    </source>
</reference>
<evidence type="ECO:0000313" key="2">
    <source>
        <dbReference type="EMBL" id="GFH16422.1"/>
    </source>
</evidence>
<name>A0A699ZKX0_HAELA</name>
<dbReference type="Pfam" id="PF10436">
    <property type="entry name" value="BCDHK_Adom3"/>
    <property type="match status" value="1"/>
</dbReference>
<feature type="domain" description="Branched-chain alpha-ketoacid dehydrogenase kinase/Pyruvate dehydrogenase kinase N-terminal" evidence="1">
    <location>
        <begin position="22"/>
        <end position="60"/>
    </location>
</feature>
<keyword evidence="3" id="KW-1185">Reference proteome</keyword>
<dbReference type="Proteomes" id="UP000485058">
    <property type="component" value="Unassembled WGS sequence"/>
</dbReference>
<protein>
    <submittedName>
        <fullName evidence="2">Protein-serine/threonine kinase</fullName>
    </submittedName>
</protein>
<evidence type="ECO:0000259" key="1">
    <source>
        <dbReference type="Pfam" id="PF10436"/>
    </source>
</evidence>
<keyword evidence="2" id="KW-0808">Transferase</keyword>
<dbReference type="GO" id="GO:0016301">
    <property type="term" value="F:kinase activity"/>
    <property type="evidence" value="ECO:0007669"/>
    <property type="project" value="UniProtKB-KW"/>
</dbReference>
<sequence>MVPARQVDTQRTLCPAGALLPLTSHRYIVVTNPHIKLVYDSYHSAFQQLRTLPPVRTLQAQCCSISVLL</sequence>
<organism evidence="2 3">
    <name type="scientific">Haematococcus lacustris</name>
    <name type="common">Green alga</name>
    <name type="synonym">Haematococcus pluvialis</name>
    <dbReference type="NCBI Taxonomy" id="44745"/>
    <lineage>
        <taxon>Eukaryota</taxon>
        <taxon>Viridiplantae</taxon>
        <taxon>Chlorophyta</taxon>
        <taxon>core chlorophytes</taxon>
        <taxon>Chlorophyceae</taxon>
        <taxon>CS clade</taxon>
        <taxon>Chlamydomonadales</taxon>
        <taxon>Haematococcaceae</taxon>
        <taxon>Haematococcus</taxon>
    </lineage>
</organism>
<gene>
    <name evidence="2" type="ORF">HaLaN_12840</name>
</gene>
<dbReference type="SUPFAM" id="SSF69012">
    <property type="entry name" value="alpha-ketoacid dehydrogenase kinase, N-terminal domain"/>
    <property type="match status" value="1"/>
</dbReference>
<evidence type="ECO:0000313" key="3">
    <source>
        <dbReference type="Proteomes" id="UP000485058"/>
    </source>
</evidence>
<dbReference type="EMBL" id="BLLF01000996">
    <property type="protein sequence ID" value="GFH16422.1"/>
    <property type="molecule type" value="Genomic_DNA"/>
</dbReference>
<dbReference type="InterPro" id="IPR018955">
    <property type="entry name" value="BCDHK/PDK_N"/>
</dbReference>
<proteinExistence type="predicted"/>
<dbReference type="AlphaFoldDB" id="A0A699ZKX0"/>
<keyword evidence="2" id="KW-0418">Kinase</keyword>
<dbReference type="InterPro" id="IPR036784">
    <property type="entry name" value="AK/P_DHK_N_sf"/>
</dbReference>